<dbReference type="SUPFAM" id="SSF57716">
    <property type="entry name" value="Glucocorticoid receptor-like (DNA-binding domain)"/>
    <property type="match status" value="1"/>
</dbReference>
<dbReference type="GO" id="GO:0030154">
    <property type="term" value="P:cell differentiation"/>
    <property type="evidence" value="ECO:0007669"/>
    <property type="project" value="TreeGrafter"/>
</dbReference>
<keyword evidence="3" id="KW-0862">Zinc</keyword>
<dbReference type="GO" id="GO:0000978">
    <property type="term" value="F:RNA polymerase II cis-regulatory region sequence-specific DNA binding"/>
    <property type="evidence" value="ECO:0007669"/>
    <property type="project" value="TreeGrafter"/>
</dbReference>
<evidence type="ECO:0000256" key="3">
    <source>
        <dbReference type="ARBA" id="ARBA00022833"/>
    </source>
</evidence>
<evidence type="ECO:0000256" key="1">
    <source>
        <dbReference type="ARBA" id="ARBA00022723"/>
    </source>
</evidence>
<dbReference type="GO" id="GO:0008270">
    <property type="term" value="F:zinc ion binding"/>
    <property type="evidence" value="ECO:0007669"/>
    <property type="project" value="UniProtKB-KW"/>
</dbReference>
<dbReference type="InterPro" id="IPR035500">
    <property type="entry name" value="NHR-like_dom_sf"/>
</dbReference>
<dbReference type="Gene3D" id="1.10.565.10">
    <property type="entry name" value="Retinoid X Receptor"/>
    <property type="match status" value="1"/>
</dbReference>
<dbReference type="EMBL" id="OC862885">
    <property type="protein sequence ID" value="CAD7630603.1"/>
    <property type="molecule type" value="Genomic_DNA"/>
</dbReference>
<dbReference type="GO" id="GO:0045944">
    <property type="term" value="P:positive regulation of transcription by RNA polymerase II"/>
    <property type="evidence" value="ECO:0007669"/>
    <property type="project" value="TreeGrafter"/>
</dbReference>
<keyword evidence="6" id="KW-0804">Transcription</keyword>
<dbReference type="InterPro" id="IPR050234">
    <property type="entry name" value="Nuclear_hormone_rcpt_NR1"/>
</dbReference>
<evidence type="ECO:0000256" key="7">
    <source>
        <dbReference type="ARBA" id="ARBA00023170"/>
    </source>
</evidence>
<evidence type="ECO:0000256" key="4">
    <source>
        <dbReference type="ARBA" id="ARBA00023015"/>
    </source>
</evidence>
<keyword evidence="11" id="KW-1185">Reference proteome</keyword>
<dbReference type="GO" id="GO:0004879">
    <property type="term" value="F:nuclear receptor activity"/>
    <property type="evidence" value="ECO:0007669"/>
    <property type="project" value="TreeGrafter"/>
</dbReference>
<evidence type="ECO:0000256" key="8">
    <source>
        <dbReference type="ARBA" id="ARBA00023242"/>
    </source>
</evidence>
<dbReference type="PANTHER" id="PTHR24082:SF283">
    <property type="entry name" value="NUCLEAR HORMONE RECEPTOR HR96"/>
    <property type="match status" value="1"/>
</dbReference>
<evidence type="ECO:0000256" key="2">
    <source>
        <dbReference type="ARBA" id="ARBA00022771"/>
    </source>
</evidence>
<gene>
    <name evidence="10" type="ORF">OSB1V03_LOCUS11015</name>
</gene>
<name>A0A7R9KWA0_9ACAR</name>
<dbReference type="Gene3D" id="3.30.50.10">
    <property type="entry name" value="Erythroid Transcription Factor GATA-1, subunit A"/>
    <property type="match status" value="1"/>
</dbReference>
<accession>A0A7R9KWA0</accession>
<evidence type="ECO:0000256" key="5">
    <source>
        <dbReference type="ARBA" id="ARBA00023125"/>
    </source>
</evidence>
<evidence type="ECO:0000256" key="6">
    <source>
        <dbReference type="ARBA" id="ARBA00023163"/>
    </source>
</evidence>
<keyword evidence="1" id="KW-0479">Metal-binding</keyword>
<protein>
    <recommendedName>
        <fullName evidence="9">Nuclear receptor domain-containing protein</fullName>
    </recommendedName>
</protein>
<keyword evidence="2" id="KW-0863">Zinc-finger</keyword>
<dbReference type="PANTHER" id="PTHR24082">
    <property type="entry name" value="NUCLEAR HORMONE RECEPTOR"/>
    <property type="match status" value="1"/>
</dbReference>
<evidence type="ECO:0000313" key="11">
    <source>
        <dbReference type="Proteomes" id="UP000759131"/>
    </source>
</evidence>
<dbReference type="EMBL" id="CAJPIZ010008310">
    <property type="protein sequence ID" value="CAG2111033.1"/>
    <property type="molecule type" value="Genomic_DNA"/>
</dbReference>
<keyword evidence="4" id="KW-0805">Transcription regulation</keyword>
<dbReference type="GO" id="GO:0000122">
    <property type="term" value="P:negative regulation of transcription by RNA polymerase II"/>
    <property type="evidence" value="ECO:0007669"/>
    <property type="project" value="TreeGrafter"/>
</dbReference>
<keyword evidence="7" id="KW-0675">Receptor</keyword>
<dbReference type="InterPro" id="IPR013088">
    <property type="entry name" value="Znf_NHR/GATA"/>
</dbReference>
<dbReference type="Pfam" id="PF00105">
    <property type="entry name" value="zf-C4"/>
    <property type="match status" value="1"/>
</dbReference>
<dbReference type="SUPFAM" id="SSF48508">
    <property type="entry name" value="Nuclear receptor ligand-binding domain"/>
    <property type="match status" value="1"/>
</dbReference>
<evidence type="ECO:0000259" key="9">
    <source>
        <dbReference type="Pfam" id="PF00105"/>
    </source>
</evidence>
<organism evidence="10">
    <name type="scientific">Medioppia subpectinata</name>
    <dbReference type="NCBI Taxonomy" id="1979941"/>
    <lineage>
        <taxon>Eukaryota</taxon>
        <taxon>Metazoa</taxon>
        <taxon>Ecdysozoa</taxon>
        <taxon>Arthropoda</taxon>
        <taxon>Chelicerata</taxon>
        <taxon>Arachnida</taxon>
        <taxon>Acari</taxon>
        <taxon>Acariformes</taxon>
        <taxon>Sarcoptiformes</taxon>
        <taxon>Oribatida</taxon>
        <taxon>Brachypylina</taxon>
        <taxon>Oppioidea</taxon>
        <taxon>Oppiidae</taxon>
        <taxon>Medioppia</taxon>
    </lineage>
</organism>
<dbReference type="InterPro" id="IPR001628">
    <property type="entry name" value="Znf_hrmn_rcpt"/>
</dbReference>
<proteinExistence type="predicted"/>
<dbReference type="AlphaFoldDB" id="A0A7R9KWA0"/>
<evidence type="ECO:0000313" key="10">
    <source>
        <dbReference type="EMBL" id="CAD7630603.1"/>
    </source>
</evidence>
<keyword evidence="5" id="KW-0238">DNA-binding</keyword>
<reference evidence="10" key="1">
    <citation type="submission" date="2020-11" db="EMBL/GenBank/DDBJ databases">
        <authorList>
            <person name="Tran Van P."/>
        </authorList>
    </citation>
    <scope>NUCLEOTIDE SEQUENCE</scope>
</reference>
<keyword evidence="8" id="KW-0539">Nucleus</keyword>
<dbReference type="Proteomes" id="UP000759131">
    <property type="component" value="Unassembled WGS sequence"/>
</dbReference>
<sequence length="312" mass="36044">MAEFTKCRYQGSCVMNIDRRRLCSFCRLNKCNEMGMRKDWIWNEQAKKTRKLKIEFNKIKRDLEDCCTGTEVAVVTSTTPDSLTNTIYTMSAAPNMCSVVDYILHCEQNLNNIFANIYVRAVELELTVIPIATPGTKTGDNFNQLELCRLNELFSVTKPAATTMINSVCLPWPIVTPQTMADSHQAMDSNLENEIKYVVKLFKKLVKFSQVNDLDRIKLIKHSSIQIHCLRAVTNYNVDDECFYLRMDNDNMIAKIKLDTMRHSTGTYSRFREFLKKLKYEIDHDANIIDLLTAIVLFNPDYPDLENSKPIM</sequence>
<feature type="domain" description="Nuclear receptor" evidence="9">
    <location>
        <begin position="5"/>
        <end position="38"/>
    </location>
</feature>
<dbReference type="OrthoDB" id="6527802at2759"/>